<keyword evidence="3" id="KW-1185">Reference proteome</keyword>
<evidence type="ECO:0000313" key="3">
    <source>
        <dbReference type="Proteomes" id="UP001158067"/>
    </source>
</evidence>
<dbReference type="InterPro" id="IPR043472">
    <property type="entry name" value="Macro_dom-like"/>
</dbReference>
<feature type="domain" description="Macro" evidence="1">
    <location>
        <begin position="42"/>
        <end position="232"/>
    </location>
</feature>
<evidence type="ECO:0000313" key="2">
    <source>
        <dbReference type="EMBL" id="SMP41558.1"/>
    </source>
</evidence>
<dbReference type="Pfam" id="PF01661">
    <property type="entry name" value="Macro"/>
    <property type="match status" value="1"/>
</dbReference>
<dbReference type="EMBL" id="FXUG01000001">
    <property type="protein sequence ID" value="SMP41558.1"/>
    <property type="molecule type" value="Genomic_DNA"/>
</dbReference>
<comment type="caution">
    <text evidence="2">The sequence shown here is derived from an EMBL/GenBank/DDBJ whole genome shotgun (WGS) entry which is preliminary data.</text>
</comment>
<gene>
    <name evidence="2" type="ORF">SAMN06265222_101610</name>
</gene>
<dbReference type="InterPro" id="IPR002589">
    <property type="entry name" value="Macro_dom"/>
</dbReference>
<sequence length="232" mass="26305">MMICQEKLRGQTEMVRAMQSATIVNMYQQLRVWLVHPDEEMCAAFQRRFDGLPRFRVVHGVFEDLAPHDCFITAANSFGIMTAGIDAAVVRFFGPQLMEQVQLRVMDEYLGEQPVGTAFIHPTKHSDIPFVCHAPTMRVPGCIEGSDKVYAATWAAFLAINQHNVVDERKIQTIAFPAFGAGFGGVPFDEVARQMSVAYRHYLNPPHRLDWDWVAGRQKAIFYDGKKQVVTR</sequence>
<dbReference type="SMART" id="SM00506">
    <property type="entry name" value="A1pp"/>
    <property type="match status" value="1"/>
</dbReference>
<reference evidence="2 3" key="1">
    <citation type="submission" date="2017-05" db="EMBL/GenBank/DDBJ databases">
        <authorList>
            <person name="Varghese N."/>
            <person name="Submissions S."/>
        </authorList>
    </citation>
    <scope>NUCLEOTIDE SEQUENCE [LARGE SCALE GENOMIC DNA]</scope>
    <source>
        <strain evidence="2 3">DSM 25457</strain>
    </source>
</reference>
<accession>A0ABY1PQT2</accession>
<dbReference type="Gene3D" id="3.40.220.10">
    <property type="entry name" value="Leucine Aminopeptidase, subunit E, domain 1"/>
    <property type="match status" value="1"/>
</dbReference>
<dbReference type="PROSITE" id="PS51154">
    <property type="entry name" value="MACRO"/>
    <property type="match status" value="1"/>
</dbReference>
<name>A0ABY1PQT2_9BACT</name>
<dbReference type="Proteomes" id="UP001158067">
    <property type="component" value="Unassembled WGS sequence"/>
</dbReference>
<proteinExistence type="predicted"/>
<protein>
    <submittedName>
        <fullName evidence="2">O-acetyl-ADP-ribose deacetylase (Regulator of RNase III), contains Macro domain</fullName>
    </submittedName>
</protein>
<evidence type="ECO:0000259" key="1">
    <source>
        <dbReference type="PROSITE" id="PS51154"/>
    </source>
</evidence>
<organism evidence="2 3">
    <name type="scientific">Neorhodopirellula lusitana</name>
    <dbReference type="NCBI Taxonomy" id="445327"/>
    <lineage>
        <taxon>Bacteria</taxon>
        <taxon>Pseudomonadati</taxon>
        <taxon>Planctomycetota</taxon>
        <taxon>Planctomycetia</taxon>
        <taxon>Pirellulales</taxon>
        <taxon>Pirellulaceae</taxon>
        <taxon>Neorhodopirellula</taxon>
    </lineage>
</organism>
<dbReference type="SUPFAM" id="SSF52949">
    <property type="entry name" value="Macro domain-like"/>
    <property type="match status" value="1"/>
</dbReference>